<evidence type="ECO:0000256" key="3">
    <source>
        <dbReference type="ARBA" id="ARBA00022917"/>
    </source>
</evidence>
<evidence type="ECO:0008006" key="6">
    <source>
        <dbReference type="Google" id="ProtNLM"/>
    </source>
</evidence>
<reference evidence="4" key="1">
    <citation type="submission" date="2022-01" db="EMBL/GenBank/DDBJ databases">
        <authorList>
            <person name="King R."/>
        </authorList>
    </citation>
    <scope>NUCLEOTIDE SEQUENCE</scope>
</reference>
<evidence type="ECO:0000313" key="4">
    <source>
        <dbReference type="EMBL" id="CAH1108684.1"/>
    </source>
</evidence>
<gene>
    <name evidence="4" type="ORF">PSYICH_LOCUS9211</name>
</gene>
<dbReference type="Gene3D" id="3.30.110.10">
    <property type="entry name" value="Translation initiation factor 3 (IF-3), C-terminal domain"/>
    <property type="match status" value="1"/>
</dbReference>
<dbReference type="SUPFAM" id="SSF55200">
    <property type="entry name" value="Translation initiation factor IF3, C-terminal domain"/>
    <property type="match status" value="1"/>
</dbReference>
<dbReference type="GO" id="GO:0032790">
    <property type="term" value="P:ribosome disassembly"/>
    <property type="evidence" value="ECO:0007669"/>
    <property type="project" value="TreeGrafter"/>
</dbReference>
<dbReference type="GO" id="GO:0003743">
    <property type="term" value="F:translation initiation factor activity"/>
    <property type="evidence" value="ECO:0007669"/>
    <property type="project" value="UniProtKB-KW"/>
</dbReference>
<dbReference type="GO" id="GO:0043022">
    <property type="term" value="F:ribosome binding"/>
    <property type="evidence" value="ECO:0007669"/>
    <property type="project" value="TreeGrafter"/>
</dbReference>
<name>A0A9P0D198_9CUCU</name>
<dbReference type="OrthoDB" id="21573at2759"/>
<evidence type="ECO:0000256" key="1">
    <source>
        <dbReference type="ARBA" id="ARBA00005439"/>
    </source>
</evidence>
<dbReference type="GO" id="GO:0070124">
    <property type="term" value="P:mitochondrial translational initiation"/>
    <property type="evidence" value="ECO:0007669"/>
    <property type="project" value="TreeGrafter"/>
</dbReference>
<proteinExistence type="inferred from homology"/>
<dbReference type="GO" id="GO:0005739">
    <property type="term" value="C:mitochondrion"/>
    <property type="evidence" value="ECO:0007669"/>
    <property type="project" value="TreeGrafter"/>
</dbReference>
<protein>
    <recommendedName>
        <fullName evidence="6">Translation initiation factor IF-3</fullName>
    </recommendedName>
</protein>
<accession>A0A9P0D198</accession>
<dbReference type="PANTHER" id="PTHR10938:SF0">
    <property type="entry name" value="TRANSLATION INITIATION FACTOR IF-3, MITOCHONDRIAL"/>
    <property type="match status" value="1"/>
</dbReference>
<dbReference type="InterPro" id="IPR001288">
    <property type="entry name" value="Translation_initiation_fac_3"/>
</dbReference>
<keyword evidence="2" id="KW-0396">Initiation factor</keyword>
<keyword evidence="3" id="KW-0648">Protein biosynthesis</keyword>
<evidence type="ECO:0000313" key="5">
    <source>
        <dbReference type="Proteomes" id="UP001153636"/>
    </source>
</evidence>
<dbReference type="Proteomes" id="UP001153636">
    <property type="component" value="Chromosome 3"/>
</dbReference>
<keyword evidence="5" id="KW-1185">Reference proteome</keyword>
<dbReference type="AlphaFoldDB" id="A0A9P0D198"/>
<dbReference type="InterPro" id="IPR036788">
    <property type="entry name" value="T_IF-3_C_sf"/>
</dbReference>
<dbReference type="EMBL" id="OV651815">
    <property type="protein sequence ID" value="CAH1108684.1"/>
    <property type="molecule type" value="Genomic_DNA"/>
</dbReference>
<comment type="similarity">
    <text evidence="1">Belongs to the IF-3 family.</text>
</comment>
<organism evidence="4 5">
    <name type="scientific">Psylliodes chrysocephalus</name>
    <dbReference type="NCBI Taxonomy" id="3402493"/>
    <lineage>
        <taxon>Eukaryota</taxon>
        <taxon>Metazoa</taxon>
        <taxon>Ecdysozoa</taxon>
        <taxon>Arthropoda</taxon>
        <taxon>Hexapoda</taxon>
        <taxon>Insecta</taxon>
        <taxon>Pterygota</taxon>
        <taxon>Neoptera</taxon>
        <taxon>Endopterygota</taxon>
        <taxon>Coleoptera</taxon>
        <taxon>Polyphaga</taxon>
        <taxon>Cucujiformia</taxon>
        <taxon>Chrysomeloidea</taxon>
        <taxon>Chrysomelidae</taxon>
        <taxon>Galerucinae</taxon>
        <taxon>Alticini</taxon>
        <taxon>Psylliodes</taxon>
    </lineage>
</organism>
<evidence type="ECO:0000256" key="2">
    <source>
        <dbReference type="ARBA" id="ARBA00022540"/>
    </source>
</evidence>
<sequence>MTCRNKMSLNKVLLSFMLRNSLRNDIYLNRKCFTTFPLGVCNSFSSKASSETQEKSNKKKTAAIPKITLLNGEELTVTTLEEAQKLSKRRDLKLVKLVDFETKTQRPVYKLLSGSEYHSEDIKQRALKKETRKNSIKGEKVLMINHNIFEHDLQTHIKKMKKWLDGMYEVKIVINGDISNMEKAESVYNIIEKSIGSEIKFVQKRQKGSDIRFQILPPPKKSNNEEKL</sequence>
<dbReference type="PANTHER" id="PTHR10938">
    <property type="entry name" value="TRANSLATION INITIATION FACTOR IF-3"/>
    <property type="match status" value="1"/>
</dbReference>